<dbReference type="CDD" id="cd00383">
    <property type="entry name" value="trans_reg_C"/>
    <property type="match status" value="1"/>
</dbReference>
<dbReference type="EMBL" id="JBHLTC010000002">
    <property type="protein sequence ID" value="MFC0623172.1"/>
    <property type="molecule type" value="Genomic_DNA"/>
</dbReference>
<dbReference type="SMART" id="SM00028">
    <property type="entry name" value="TPR"/>
    <property type="match status" value="7"/>
</dbReference>
<dbReference type="InterPro" id="IPR003593">
    <property type="entry name" value="AAA+_ATPase"/>
</dbReference>
<dbReference type="PANTHER" id="PTHR35807">
    <property type="entry name" value="TRANSCRIPTIONAL REGULATOR REDD-RELATED"/>
    <property type="match status" value="1"/>
</dbReference>
<feature type="DNA-binding region" description="OmpR/PhoB-type" evidence="6">
    <location>
        <begin position="1"/>
        <end position="90"/>
    </location>
</feature>
<proteinExistence type="inferred from homology"/>
<keyword evidence="5" id="KW-0802">TPR repeat</keyword>
<evidence type="ECO:0000256" key="4">
    <source>
        <dbReference type="ARBA" id="ARBA00023163"/>
    </source>
</evidence>
<evidence type="ECO:0000259" key="7">
    <source>
        <dbReference type="PROSITE" id="PS51755"/>
    </source>
</evidence>
<dbReference type="InterPro" id="IPR027417">
    <property type="entry name" value="P-loop_NTPase"/>
</dbReference>
<accession>A0ABV6QEV5</accession>
<dbReference type="InterPro" id="IPR002182">
    <property type="entry name" value="NB-ARC"/>
</dbReference>
<dbReference type="RefSeq" id="WP_380043862.1">
    <property type="nucleotide sequence ID" value="NZ_JBHLTC010000002.1"/>
</dbReference>
<dbReference type="PANTHER" id="PTHR35807:SF1">
    <property type="entry name" value="TRANSCRIPTIONAL REGULATOR REDD"/>
    <property type="match status" value="1"/>
</dbReference>
<keyword evidence="2" id="KW-0805">Transcription regulation</keyword>
<evidence type="ECO:0000256" key="1">
    <source>
        <dbReference type="ARBA" id="ARBA00005820"/>
    </source>
</evidence>
<feature type="repeat" description="TPR" evidence="5">
    <location>
        <begin position="744"/>
        <end position="777"/>
    </location>
</feature>
<keyword evidence="4" id="KW-0804">Transcription</keyword>
<dbReference type="Proteomes" id="UP001589890">
    <property type="component" value="Unassembled WGS sequence"/>
</dbReference>
<evidence type="ECO:0000256" key="5">
    <source>
        <dbReference type="PROSITE-ProRule" id="PRU00339"/>
    </source>
</evidence>
<evidence type="ECO:0000256" key="6">
    <source>
        <dbReference type="PROSITE-ProRule" id="PRU01091"/>
    </source>
</evidence>
<dbReference type="InterPro" id="IPR036388">
    <property type="entry name" value="WH-like_DNA-bd_sf"/>
</dbReference>
<dbReference type="Gene3D" id="3.40.50.300">
    <property type="entry name" value="P-loop containing nucleotide triphosphate hydrolases"/>
    <property type="match status" value="1"/>
</dbReference>
<dbReference type="InterPro" id="IPR051677">
    <property type="entry name" value="AfsR-DnrI-RedD_regulator"/>
</dbReference>
<keyword evidence="9" id="KW-1185">Reference proteome</keyword>
<dbReference type="PROSITE" id="PS51755">
    <property type="entry name" value="OMPR_PHOB"/>
    <property type="match status" value="1"/>
</dbReference>
<comment type="caution">
    <text evidence="8">The sequence shown here is derived from an EMBL/GenBank/DDBJ whole genome shotgun (WGS) entry which is preliminary data.</text>
</comment>
<dbReference type="SMART" id="SM00862">
    <property type="entry name" value="Trans_reg_C"/>
    <property type="match status" value="1"/>
</dbReference>
<dbReference type="SUPFAM" id="SSF46894">
    <property type="entry name" value="C-terminal effector domain of the bipartite response regulators"/>
    <property type="match status" value="1"/>
</dbReference>
<reference evidence="8 9" key="1">
    <citation type="submission" date="2024-09" db="EMBL/GenBank/DDBJ databases">
        <authorList>
            <person name="Sun Q."/>
            <person name="Mori K."/>
        </authorList>
    </citation>
    <scope>NUCLEOTIDE SEQUENCE [LARGE SCALE GENOMIC DNA]</scope>
    <source>
        <strain evidence="8 9">CGMCC 1.15906</strain>
    </source>
</reference>
<evidence type="ECO:0000256" key="2">
    <source>
        <dbReference type="ARBA" id="ARBA00023015"/>
    </source>
</evidence>
<dbReference type="Pfam" id="PF00486">
    <property type="entry name" value="Trans_reg_C"/>
    <property type="match status" value="1"/>
</dbReference>
<keyword evidence="3 6" id="KW-0238">DNA-binding</keyword>
<dbReference type="InterPro" id="IPR011990">
    <property type="entry name" value="TPR-like_helical_dom_sf"/>
</dbReference>
<organism evidence="8 9">
    <name type="scientific">Kribbella deserti</name>
    <dbReference type="NCBI Taxonomy" id="1926257"/>
    <lineage>
        <taxon>Bacteria</taxon>
        <taxon>Bacillati</taxon>
        <taxon>Actinomycetota</taxon>
        <taxon>Actinomycetes</taxon>
        <taxon>Propionibacteriales</taxon>
        <taxon>Kribbellaceae</taxon>
        <taxon>Kribbella</taxon>
    </lineage>
</organism>
<dbReference type="Pfam" id="PF13424">
    <property type="entry name" value="TPR_12"/>
    <property type="match status" value="1"/>
</dbReference>
<dbReference type="InterPro" id="IPR019734">
    <property type="entry name" value="TPR_rpt"/>
</dbReference>
<dbReference type="PRINTS" id="PR00364">
    <property type="entry name" value="DISEASERSIST"/>
</dbReference>
<dbReference type="SMART" id="SM00382">
    <property type="entry name" value="AAA"/>
    <property type="match status" value="1"/>
</dbReference>
<protein>
    <submittedName>
        <fullName evidence="8">BTAD domain-containing putative transcriptional regulator</fullName>
    </submittedName>
</protein>
<dbReference type="InterPro" id="IPR016032">
    <property type="entry name" value="Sig_transdc_resp-reg_C-effctor"/>
</dbReference>
<comment type="similarity">
    <text evidence="1">Belongs to the AfsR/DnrI/RedD regulatory family.</text>
</comment>
<evidence type="ECO:0000256" key="3">
    <source>
        <dbReference type="ARBA" id="ARBA00023125"/>
    </source>
</evidence>
<dbReference type="Gene3D" id="1.25.40.10">
    <property type="entry name" value="Tetratricopeptide repeat domain"/>
    <property type="match status" value="3"/>
</dbReference>
<evidence type="ECO:0000313" key="8">
    <source>
        <dbReference type="EMBL" id="MFC0623172.1"/>
    </source>
</evidence>
<dbReference type="SUPFAM" id="SSF52540">
    <property type="entry name" value="P-loop containing nucleoside triphosphate hydrolases"/>
    <property type="match status" value="1"/>
</dbReference>
<name>A0ABV6QEV5_9ACTN</name>
<dbReference type="Gene3D" id="1.10.10.10">
    <property type="entry name" value="Winged helix-like DNA-binding domain superfamily/Winged helix DNA-binding domain"/>
    <property type="match status" value="1"/>
</dbReference>
<dbReference type="InterPro" id="IPR005158">
    <property type="entry name" value="BTAD"/>
</dbReference>
<feature type="domain" description="OmpR/PhoB-type" evidence="7">
    <location>
        <begin position="1"/>
        <end position="90"/>
    </location>
</feature>
<dbReference type="SUPFAM" id="SSF48452">
    <property type="entry name" value="TPR-like"/>
    <property type="match status" value="3"/>
</dbReference>
<dbReference type="Pfam" id="PF00931">
    <property type="entry name" value="NB-ARC"/>
    <property type="match status" value="1"/>
</dbReference>
<dbReference type="Pfam" id="PF03704">
    <property type="entry name" value="BTAD"/>
    <property type="match status" value="1"/>
</dbReference>
<sequence length="1031" mass="110306">MEFGLLGPLRVRSSGHDIHISPGRQRTLLAVLALKANSVVSADELVERLWDTAPPAKAKAALHVQMARLRRALGEPDPIRTVPAGYCLAAAPGEVDVQRFESLVRDAGGTSELAVRSRYLAEALALWRGPALVDVPGESLQRDVVPALAESRAQALEQRVDVDLSLGRHAGLIAELRTLTSEHPLRERFWAQLMIALYRSEQQAEALSTYRTARQLLIDVLGVEPGPELRRLERDVLAGVPELRQSPPAVRLDSWDPQYQLPREVTGVVGFETFADDLADHLTREASVPIVAIHGGAGVGKSTLAVQVAHRTRQSFPDGQWFVRLEGAERGGRPPADVLGELLIASGLSGPMIPRGVAARAAMLRARLAGRRVLLLLDDAAGPEQIEDLIPGTEGSAVLTTSRRDLRGLSVRHGSYGLELPVLTASAGAALLTAVLGDGRTAAEPAAVTELVELCARLPLALRIAAANLGLHPHRSIADYVGELRGGDRLSRLQIAGDAAVRAAFEVSYRGLDPVAARTFRLLGLVPGPDFTAETASVLLEASVADAGRQLEVLAATSLIQHYRPGRYQFHDLLRLYAAEQANAAEGAAESAAAVRRLVAYQVARIDRAAALLYPNTRRLARPATDVPDFADHGEALAWLDAERAGLVAMARHVAVEGPTEQTWHLADALRGYFAARRHNDDWEALASTGLAAAEAAGSVDVLAAMHLSLGVLHSYRAEHPSAEAHYRQAIALRQAAGKNDENGPVYNNLGVLYTSQAMYGDAVEAFHQAGALDRDLCSPRGLANKLSNLATVLFYQGDLAAAVEQLREAERIRAAAGIPSTAQTTFTLGQCLHRLGDTSAAAEELARSLTLSQEIGEDLSVTYAHYGLAELRCSLGDLDQAADHATAALALAREMRSSAAEIDALNVSGTVQRLRGDQLQAIALHTHALDLSRQTGERRAGVQAQAGQAAALYESDQTAAAMDQAKAALETARRYGLRIAEATVLALLSRLHRVAGDRQAAASAARKAAELHRLTGYRPSSWEIAWLTDA</sequence>
<gene>
    <name evidence="8" type="ORF">ACFFGN_03810</name>
</gene>
<dbReference type="PROSITE" id="PS50005">
    <property type="entry name" value="TPR"/>
    <property type="match status" value="1"/>
</dbReference>
<dbReference type="SMART" id="SM01043">
    <property type="entry name" value="BTAD"/>
    <property type="match status" value="1"/>
</dbReference>
<evidence type="ECO:0000313" key="9">
    <source>
        <dbReference type="Proteomes" id="UP001589890"/>
    </source>
</evidence>
<dbReference type="InterPro" id="IPR001867">
    <property type="entry name" value="OmpR/PhoB-type_DNA-bd"/>
</dbReference>
<dbReference type="CDD" id="cd15831">
    <property type="entry name" value="BTAD"/>
    <property type="match status" value="1"/>
</dbReference>